<dbReference type="SUPFAM" id="SSF47113">
    <property type="entry name" value="Histone-fold"/>
    <property type="match status" value="1"/>
</dbReference>
<reference evidence="4" key="2">
    <citation type="submission" date="2020-05" db="UniProtKB">
        <authorList>
            <consortium name="EnsemblMetazoa"/>
        </authorList>
    </citation>
    <scope>IDENTIFICATION</scope>
    <source>
        <strain evidence="4">LVP_AGWG</strain>
    </source>
</reference>
<dbReference type="Pfam" id="PF00125">
    <property type="entry name" value="Histone"/>
    <property type="match status" value="1"/>
</dbReference>
<dbReference type="GO" id="GO:0030527">
    <property type="term" value="F:structural constituent of chromatin"/>
    <property type="evidence" value="ECO:0007669"/>
    <property type="project" value="InterPro"/>
</dbReference>
<gene>
    <name evidence="4" type="primary">5569638</name>
</gene>
<dbReference type="SMART" id="SM00428">
    <property type="entry name" value="H3"/>
    <property type="match status" value="1"/>
</dbReference>
<dbReference type="InterPro" id="IPR009072">
    <property type="entry name" value="Histone-fold"/>
</dbReference>
<feature type="compositionally biased region" description="Polar residues" evidence="2">
    <location>
        <begin position="152"/>
        <end position="167"/>
    </location>
</feature>
<evidence type="ECO:0000256" key="1">
    <source>
        <dbReference type="ARBA" id="ARBA00010343"/>
    </source>
</evidence>
<evidence type="ECO:0000256" key="2">
    <source>
        <dbReference type="SAM" id="MobiDB-lite"/>
    </source>
</evidence>
<protein>
    <recommendedName>
        <fullName evidence="3">Core Histone H2A/H2B/H3 domain-containing protein</fullName>
    </recommendedName>
</protein>
<feature type="region of interest" description="Disordered" evidence="2">
    <location>
        <begin position="65"/>
        <end position="84"/>
    </location>
</feature>
<comment type="similarity">
    <text evidence="1">Belongs to the histone H3 family.</text>
</comment>
<proteinExistence type="inferred from homology"/>
<dbReference type="Proteomes" id="UP000008820">
    <property type="component" value="Chromosome 3"/>
</dbReference>
<keyword evidence="5" id="KW-1185">Reference proteome</keyword>
<feature type="compositionally biased region" description="Basic and acidic residues" evidence="2">
    <location>
        <begin position="114"/>
        <end position="125"/>
    </location>
</feature>
<dbReference type="EnsemblMetazoa" id="AAEL007783-RB">
    <property type="protein sequence ID" value="AAEL007783-PB"/>
    <property type="gene ID" value="AAEL007783"/>
</dbReference>
<evidence type="ECO:0000313" key="4">
    <source>
        <dbReference type="EnsemblMetazoa" id="AAEL007783-PB"/>
    </source>
</evidence>
<dbReference type="AlphaFoldDB" id="A0A6I8TAA9"/>
<dbReference type="InParanoid" id="A0A6I8TAA9"/>
<dbReference type="PANTHER" id="PTHR45810:SF1">
    <property type="entry name" value="HISTONE H3-LIKE CENTROMERIC PROTEIN A"/>
    <property type="match status" value="1"/>
</dbReference>
<dbReference type="CDD" id="cd22911">
    <property type="entry name" value="HFD_H3"/>
    <property type="match status" value="1"/>
</dbReference>
<dbReference type="InterPro" id="IPR000164">
    <property type="entry name" value="Histone_H3/CENP-A"/>
</dbReference>
<reference evidence="4 5" key="1">
    <citation type="submission" date="2017-06" db="EMBL/GenBank/DDBJ databases">
        <title>Aedes aegypti genome working group (AGWG) sequencing and assembly.</title>
        <authorList>
            <consortium name="Aedes aegypti Genome Working Group (AGWG)"/>
            <person name="Matthews B.J."/>
        </authorList>
    </citation>
    <scope>NUCLEOTIDE SEQUENCE [LARGE SCALE GENOMIC DNA]</scope>
    <source>
        <strain evidence="4 5">LVP_AGWG</strain>
    </source>
</reference>
<evidence type="ECO:0000313" key="5">
    <source>
        <dbReference type="Proteomes" id="UP000008820"/>
    </source>
</evidence>
<organism evidence="4 5">
    <name type="scientific">Aedes aegypti</name>
    <name type="common">Yellowfever mosquito</name>
    <name type="synonym">Culex aegypti</name>
    <dbReference type="NCBI Taxonomy" id="7159"/>
    <lineage>
        <taxon>Eukaryota</taxon>
        <taxon>Metazoa</taxon>
        <taxon>Ecdysozoa</taxon>
        <taxon>Arthropoda</taxon>
        <taxon>Hexapoda</taxon>
        <taxon>Insecta</taxon>
        <taxon>Pterygota</taxon>
        <taxon>Neoptera</taxon>
        <taxon>Endopterygota</taxon>
        <taxon>Diptera</taxon>
        <taxon>Nematocera</taxon>
        <taxon>Culicoidea</taxon>
        <taxon>Culicidae</taxon>
        <taxon>Culicinae</taxon>
        <taxon>Aedini</taxon>
        <taxon>Aedes</taxon>
        <taxon>Stegomyia</taxon>
    </lineage>
</organism>
<accession>A0A6I8TAA9</accession>
<dbReference type="GO" id="GO:0003677">
    <property type="term" value="F:DNA binding"/>
    <property type="evidence" value="ECO:0007669"/>
    <property type="project" value="InterPro"/>
</dbReference>
<sequence length="307" mass="34518">MPPRITKKSKSKKQISAIPQDLEFMLGEEISSPLDSPLSPTEAEYSLLTASPHDVLENLRLVGLADNETTNERDQYVTSSGNYKPRSIVEVIPKHSVPQIISNKSISKGKTKQKKPEPSDRRIEYSEGFTQSQTSSGIEREISSNRESSFETDTYSSNLTDSSTQAVRPNDASEKPSKSSKGQKTSTDRRKSSPTKRNVPLGSKRQTIANDRELQLLHSIARHQTSTECLIPKLPFSRLIKETMQQYCGRNLRITPECLLCLQEAAEIYAVQVMEDAYRCTLHRGRITLTAKDMRLALLLRNDSVMM</sequence>
<dbReference type="GO" id="GO:0000786">
    <property type="term" value="C:nucleosome"/>
    <property type="evidence" value="ECO:0007669"/>
    <property type="project" value="InterPro"/>
</dbReference>
<evidence type="ECO:0000259" key="3">
    <source>
        <dbReference type="Pfam" id="PF00125"/>
    </source>
</evidence>
<dbReference type="PANTHER" id="PTHR45810">
    <property type="entry name" value="HISTONE H3.2"/>
    <property type="match status" value="1"/>
</dbReference>
<dbReference type="InterPro" id="IPR007125">
    <property type="entry name" value="H2A/H2B/H3"/>
</dbReference>
<dbReference type="Gene3D" id="1.10.20.10">
    <property type="entry name" value="Histone, subunit A"/>
    <property type="match status" value="1"/>
</dbReference>
<feature type="region of interest" description="Disordered" evidence="2">
    <location>
        <begin position="100"/>
        <end position="207"/>
    </location>
</feature>
<dbReference type="GO" id="GO:0046982">
    <property type="term" value="F:protein heterodimerization activity"/>
    <property type="evidence" value="ECO:0007669"/>
    <property type="project" value="InterPro"/>
</dbReference>
<name>A0A6I8TAA9_AEDAE</name>
<feature type="domain" description="Core Histone H2A/H2B/H3" evidence="3">
    <location>
        <begin position="217"/>
        <end position="298"/>
    </location>
</feature>
<dbReference type="OrthoDB" id="420022at2759"/>